<evidence type="ECO:0000256" key="1">
    <source>
        <dbReference type="PROSITE-ProRule" id="PRU00176"/>
    </source>
</evidence>
<feature type="domain" description="RRM" evidence="3">
    <location>
        <begin position="63"/>
        <end position="154"/>
    </location>
</feature>
<dbReference type="InterPro" id="IPR043502">
    <property type="entry name" value="DNA/RNA_pol_sf"/>
</dbReference>
<dbReference type="Pfam" id="PF03372">
    <property type="entry name" value="Exo_endo_phos"/>
    <property type="match status" value="1"/>
</dbReference>
<feature type="compositionally biased region" description="Polar residues" evidence="2">
    <location>
        <begin position="194"/>
        <end position="203"/>
    </location>
</feature>
<keyword evidence="6" id="KW-1185">Reference proteome</keyword>
<feature type="region of interest" description="Disordered" evidence="2">
    <location>
        <begin position="429"/>
        <end position="504"/>
    </location>
</feature>
<dbReference type="InterPro" id="IPR035979">
    <property type="entry name" value="RBD_domain_sf"/>
</dbReference>
<evidence type="ECO:0000256" key="2">
    <source>
        <dbReference type="SAM" id="MobiDB-lite"/>
    </source>
</evidence>
<dbReference type="CDD" id="cd01650">
    <property type="entry name" value="RT_nLTR_like"/>
    <property type="match status" value="1"/>
</dbReference>
<organism evidence="5 6">
    <name type="scientific">Rubroshorea leprosula</name>
    <dbReference type="NCBI Taxonomy" id="152421"/>
    <lineage>
        <taxon>Eukaryota</taxon>
        <taxon>Viridiplantae</taxon>
        <taxon>Streptophyta</taxon>
        <taxon>Embryophyta</taxon>
        <taxon>Tracheophyta</taxon>
        <taxon>Spermatophyta</taxon>
        <taxon>Magnoliopsida</taxon>
        <taxon>eudicotyledons</taxon>
        <taxon>Gunneridae</taxon>
        <taxon>Pentapetalae</taxon>
        <taxon>rosids</taxon>
        <taxon>malvids</taxon>
        <taxon>Malvales</taxon>
        <taxon>Dipterocarpaceae</taxon>
        <taxon>Rubroshorea</taxon>
    </lineage>
</organism>
<evidence type="ECO:0000313" key="6">
    <source>
        <dbReference type="Proteomes" id="UP001054252"/>
    </source>
</evidence>
<feature type="compositionally biased region" description="Polar residues" evidence="2">
    <location>
        <begin position="470"/>
        <end position="504"/>
    </location>
</feature>
<dbReference type="GO" id="GO:0003723">
    <property type="term" value="F:RNA binding"/>
    <property type="evidence" value="ECO:0007669"/>
    <property type="project" value="UniProtKB-UniRule"/>
</dbReference>
<dbReference type="PANTHER" id="PTHR33116">
    <property type="entry name" value="REVERSE TRANSCRIPTASE ZINC-BINDING DOMAIN-CONTAINING PROTEIN-RELATED-RELATED"/>
    <property type="match status" value="1"/>
</dbReference>
<reference evidence="5 6" key="1">
    <citation type="journal article" date="2021" name="Commun. Biol.">
        <title>The genome of Shorea leprosula (Dipterocarpaceae) highlights the ecological relevance of drought in aseasonal tropical rainforests.</title>
        <authorList>
            <person name="Ng K.K.S."/>
            <person name="Kobayashi M.J."/>
            <person name="Fawcett J.A."/>
            <person name="Hatakeyama M."/>
            <person name="Paape T."/>
            <person name="Ng C.H."/>
            <person name="Ang C.C."/>
            <person name="Tnah L.H."/>
            <person name="Lee C.T."/>
            <person name="Nishiyama T."/>
            <person name="Sese J."/>
            <person name="O'Brien M.J."/>
            <person name="Copetti D."/>
            <person name="Mohd Noor M.I."/>
            <person name="Ong R.C."/>
            <person name="Putra M."/>
            <person name="Sireger I.Z."/>
            <person name="Indrioko S."/>
            <person name="Kosugi Y."/>
            <person name="Izuno A."/>
            <person name="Isagi Y."/>
            <person name="Lee S.L."/>
            <person name="Shimizu K.K."/>
        </authorList>
    </citation>
    <scope>NUCLEOTIDE SEQUENCE [LARGE SCALE GENOMIC DNA]</scope>
    <source>
        <strain evidence="5">214</strain>
    </source>
</reference>
<dbReference type="InterPro" id="IPR005135">
    <property type="entry name" value="Endo/exonuclease/phosphatase"/>
</dbReference>
<gene>
    <name evidence="5" type="ORF">SLEP1_g40374</name>
</gene>
<feature type="domain" description="Reverse transcriptase" evidence="4">
    <location>
        <begin position="1249"/>
        <end position="1527"/>
    </location>
</feature>
<dbReference type="PROSITE" id="PS50878">
    <property type="entry name" value="RT_POL"/>
    <property type="match status" value="1"/>
</dbReference>
<dbReference type="Gene3D" id="3.30.70.330">
    <property type="match status" value="1"/>
</dbReference>
<dbReference type="InterPro" id="IPR013087">
    <property type="entry name" value="Znf_C2H2_type"/>
</dbReference>
<feature type="compositionally biased region" description="Basic and acidic residues" evidence="2">
    <location>
        <begin position="621"/>
        <end position="636"/>
    </location>
</feature>
<feature type="region of interest" description="Disordered" evidence="2">
    <location>
        <begin position="519"/>
        <end position="559"/>
    </location>
</feature>
<dbReference type="Gene3D" id="3.60.10.10">
    <property type="entry name" value="Endonuclease/exonuclease/phosphatase"/>
    <property type="match status" value="1"/>
</dbReference>
<evidence type="ECO:0000259" key="4">
    <source>
        <dbReference type="PROSITE" id="PS50878"/>
    </source>
</evidence>
<feature type="compositionally biased region" description="Basic and acidic residues" evidence="2">
    <location>
        <begin position="645"/>
        <end position="656"/>
    </location>
</feature>
<dbReference type="PROSITE" id="PS00028">
    <property type="entry name" value="ZINC_FINGER_C2H2_1"/>
    <property type="match status" value="1"/>
</dbReference>
<dbReference type="InterPro" id="IPR012677">
    <property type="entry name" value="Nucleotide-bd_a/b_plait_sf"/>
</dbReference>
<sequence>MRGKDRERFNGRGPRDTRTAQRWVASNFRRRNRPVQDGKETRQSSSRNYEIRGYDRRIFNQASVYFFTNFPEDWKHESMWHTFRKYGRVLDIYSPMRKSRMGSRFGFVRFLDVRNEKELEHQLDQIRVGEFKLWVNKPRFYEQEKQLRVAQRQKEIAGVRGHRTFAEVVKGNSGRGAELESRRAANGAEEHGQSRINNSSRNPKQVWRAKDMEQAKAGMSFTVQEEEYAWLQGCYVGIAHSVEIIPTLQEKFFMEGYFSCRIRAMGGRLVLLEGGDKEEIKDLIELAPKWLGQWFTEVKPWSPSMVARERFVWLRCQGVPAHVWGPNFFATIGTVWGKFITLDDSTSKKQRLDIGRMLISTPVMEFISKSINISVNGEPYLIKVTEEDTSNGIFSMKSDHVFRELSDSDDVPSESWSLDEEVEDEVSVAFSGDGDVNGNRNPISGKEADDDVEIEDEVTEKEDRDEQPSYRWTQGRQNTNGDQPSAVNDNSFNAAGSQDKQQINGDDKIQIYCTSNHNKSSADLETVPDSQGNQSCKNKEGQREWVTEGPLETLGPLEDDPIEINGIWAIKNRRPLKHDTIKPGGSKPINEEADAHMQKAGSISSINRSIINRTSSQKSQQEVKNRASSTEGHDAEQESSFWKGFRSESGEDREWMGRNQRKPKYKKKKKTRSCLSVYMEGGKEEQEHKSKGRKKIPKESLMVEKLPVFVPGIRNQAAGESVTDSGIENRNMTLRNASDLRFAEGIWAFAKEIGVGDHGNETEVIQRLREMEERDRELHSISKGKKRSIRELVEKEKVEFLSIQESKIEGVDYHMCRTIWGGDNFDWVSKPSRGASGGLVCIWNSDILKKENIIEGESYVGIYGFWGASKTPVHILNIYAPCDMPGKRSLWASIKELMMEAGGNWCLMGDFNAIRSEQERKGGRSNRREMTEFDEFIRSCGLIDLPLIDRKFTWYHSNGTVMSRLDRFLLSENWCLNWGDVKQWGLKRTSSDHSPILLKNQIIDWGPKPFRFFDVWLDSPGLKELVSETWKSTEISGWHGYRFKEKMKEIKKTLKEWSKTMVSENDLIIKKCKETIAGIDIKGETTDLNDEDVHLRRSSFLELWKQQKMKEGMWRQKARTTWIKDGDANTKFFHRCVKGRRRRNDIVSLQVGDKHMEQVHEIKEGVANYFENLFTEERWQRPHLNGIEFKKISAVDNSFLLAPFNEEEVKRALWSCGCSKAPGPDGFNFKFIREMWDTIKDDMMGYIEDFHKNGKLVKGANSSFIVLIPKVMNPQKIEEFRPISLIGVMYKVIAKLLANRICSVLDGIIGESQMAFIKGRQMVDSIVIANETIDEAKRKKKASFLFKIDFEKAYDKVCWEFLDYMMTRMGFEPKWRRWINECLKTAEASILLNGSTTRLVKISRGLRQGDPLSPYLFLLVAEGLNGIISSAINHGMFDGIDVGSRGMKVSHLQFADDSILFGKAGEDNIWAAKSIMRIFELVSGLKINFGKSQLVGINVSEEWMSKMAYILNCKQGTLPCRYLGVPIGGSVKKIALWKPLIDSFEKKLSNWKSRLLSFGGRITLLNAVLTNLPVYTMSVHLLPKGLISSLDKIRRSFLWGGGGSKRKINWVSWDKVCSSKMEGGLGVKDLRKFNLALLGKWWGRLASGEESLLYNIIQHKYGCSEGRWIDWVQLNGQRGSLWWKNISRIDEIDPNSRGWLSGGFKLKLGDGQSVNFWKDVWIGDQYLATRFHRLYLASTDKEKRISQMGFWREDTWQWTPCWRRPLQEWEKDNFIEMLGLINSLHPTKDQTDHWVWKHNKEGEYSVKTAYDLLSSNSDNNRTQKHKRIWSKLIPTKISAFGWQVLQDRIPTKLNLFMRGIIPDSSMMCGLCGNDIEDTNHLFIHCRVAHSVRYKCAKWWSFLTAHPKTCQEDFEQHRPPINDSSVQAGWDVVWFSTLWSLWMARNSKIFKNQVYEEERIFELVQLRAFNWIKSRSSGYSFNFYEWMVEPILSLKANRNLQ</sequence>
<feature type="compositionally biased region" description="Basic residues" evidence="2">
    <location>
        <begin position="659"/>
        <end position="670"/>
    </location>
</feature>
<accession>A0AAV5L379</accession>
<comment type="caution">
    <text evidence="5">The sequence shown here is derived from an EMBL/GenBank/DDBJ whole genome shotgun (WGS) entry which is preliminary data.</text>
</comment>
<dbReference type="SUPFAM" id="SSF56219">
    <property type="entry name" value="DNase I-like"/>
    <property type="match status" value="1"/>
</dbReference>
<dbReference type="GO" id="GO:0003824">
    <property type="term" value="F:catalytic activity"/>
    <property type="evidence" value="ECO:0007669"/>
    <property type="project" value="InterPro"/>
</dbReference>
<feature type="region of interest" description="Disordered" evidence="2">
    <location>
        <begin position="1"/>
        <end position="47"/>
    </location>
</feature>
<feature type="compositionally biased region" description="Basic and acidic residues" evidence="2">
    <location>
        <begin position="1"/>
        <end position="19"/>
    </location>
</feature>
<protein>
    <submittedName>
        <fullName evidence="5">Uncharacterized protein</fullName>
    </submittedName>
</protein>
<dbReference type="Pfam" id="PF13966">
    <property type="entry name" value="zf-RVT"/>
    <property type="match status" value="1"/>
</dbReference>
<feature type="compositionally biased region" description="Polar residues" evidence="2">
    <location>
        <begin position="519"/>
        <end position="536"/>
    </location>
</feature>
<proteinExistence type="predicted"/>
<feature type="compositionally biased region" description="Basic and acidic residues" evidence="2">
    <location>
        <begin position="177"/>
        <end position="193"/>
    </location>
</feature>
<dbReference type="InterPro" id="IPR026960">
    <property type="entry name" value="RVT-Znf"/>
</dbReference>
<dbReference type="InterPro" id="IPR000477">
    <property type="entry name" value="RT_dom"/>
</dbReference>
<dbReference type="Proteomes" id="UP001054252">
    <property type="component" value="Unassembled WGS sequence"/>
</dbReference>
<dbReference type="SUPFAM" id="SSF54928">
    <property type="entry name" value="RNA-binding domain, RBD"/>
    <property type="match status" value="1"/>
</dbReference>
<dbReference type="EMBL" id="BPVZ01000092">
    <property type="protein sequence ID" value="GKV31703.1"/>
    <property type="molecule type" value="Genomic_DNA"/>
</dbReference>
<feature type="compositionally biased region" description="Basic and acidic residues" evidence="2">
    <location>
        <begin position="537"/>
        <end position="546"/>
    </location>
</feature>
<dbReference type="InterPro" id="IPR036691">
    <property type="entry name" value="Endo/exonu/phosph_ase_sf"/>
</dbReference>
<evidence type="ECO:0000259" key="3">
    <source>
        <dbReference type="PROSITE" id="PS50102"/>
    </source>
</evidence>
<dbReference type="InterPro" id="IPR000504">
    <property type="entry name" value="RRM_dom"/>
</dbReference>
<evidence type="ECO:0000313" key="5">
    <source>
        <dbReference type="EMBL" id="GKV31703.1"/>
    </source>
</evidence>
<feature type="region of interest" description="Disordered" evidence="2">
    <location>
        <begin position="612"/>
        <end position="670"/>
    </location>
</feature>
<feature type="compositionally biased region" description="Acidic residues" evidence="2">
    <location>
        <begin position="448"/>
        <end position="460"/>
    </location>
</feature>
<dbReference type="PROSITE" id="PS50102">
    <property type="entry name" value="RRM"/>
    <property type="match status" value="1"/>
</dbReference>
<keyword evidence="1" id="KW-0694">RNA-binding</keyword>
<name>A0AAV5L379_9ROSI</name>
<dbReference type="SUPFAM" id="SSF56672">
    <property type="entry name" value="DNA/RNA polymerases"/>
    <property type="match status" value="1"/>
</dbReference>
<dbReference type="PANTHER" id="PTHR33116:SF78">
    <property type="entry name" value="OS12G0587133 PROTEIN"/>
    <property type="match status" value="1"/>
</dbReference>
<dbReference type="Pfam" id="PF00078">
    <property type="entry name" value="RVT_1"/>
    <property type="match status" value="1"/>
</dbReference>
<feature type="region of interest" description="Disordered" evidence="2">
    <location>
        <begin position="172"/>
        <end position="205"/>
    </location>
</feature>